<proteinExistence type="predicted"/>
<dbReference type="NCBIfam" id="TIGR02834">
    <property type="entry name" value="spo_ytxC"/>
    <property type="match status" value="1"/>
</dbReference>
<dbReference type="Pfam" id="PF08812">
    <property type="entry name" value="YtxC"/>
    <property type="match status" value="1"/>
</dbReference>
<comment type="caution">
    <text evidence="1">The sequence shown here is derived from an EMBL/GenBank/DDBJ whole genome shotgun (WGS) entry which is preliminary data.</text>
</comment>
<organism evidence="1 2">
    <name type="scientific">Virgibacillus sediminis</name>
    <dbReference type="NCBI Taxonomy" id="202260"/>
    <lineage>
        <taxon>Bacteria</taxon>
        <taxon>Bacillati</taxon>
        <taxon>Bacillota</taxon>
        <taxon>Bacilli</taxon>
        <taxon>Bacillales</taxon>
        <taxon>Bacillaceae</taxon>
        <taxon>Virgibacillus</taxon>
    </lineage>
</organism>
<accession>A0ABV7A6V4</accession>
<dbReference type="Proteomes" id="UP001595387">
    <property type="component" value="Unassembled WGS sequence"/>
</dbReference>
<dbReference type="PIRSF" id="PIRSF012563">
    <property type="entry name" value="YtxC"/>
    <property type="match status" value="1"/>
</dbReference>
<name>A0ABV7A6V4_9BACI</name>
<protein>
    <submittedName>
        <fullName evidence="1">Sporulation protein YtxC</fullName>
    </submittedName>
</protein>
<reference evidence="2" key="1">
    <citation type="journal article" date="2019" name="Int. J. Syst. Evol. Microbiol.">
        <title>The Global Catalogue of Microorganisms (GCM) 10K type strain sequencing project: providing services to taxonomists for standard genome sequencing and annotation.</title>
        <authorList>
            <consortium name="The Broad Institute Genomics Platform"/>
            <consortium name="The Broad Institute Genome Sequencing Center for Infectious Disease"/>
            <person name="Wu L."/>
            <person name="Ma J."/>
        </authorList>
    </citation>
    <scope>NUCLEOTIDE SEQUENCE [LARGE SCALE GENOMIC DNA]</scope>
    <source>
        <strain evidence="2">KCTC 13193</strain>
    </source>
</reference>
<dbReference type="EMBL" id="JBHRRZ010000015">
    <property type="protein sequence ID" value="MFC2948618.1"/>
    <property type="molecule type" value="Genomic_DNA"/>
</dbReference>
<sequence length="284" mass="33746">MLNVYFEADKEVICFCEQLFNYNKKIELFWKTHKDWGNHLQFEEQLPAHELNEAIAHAMVEVFIAHRLNQSIRTIIEEVFYFTNAEEIERILDLTVWLVAGEDEDCQFLRADIDLRQLLLSIFLTHIQDARSIHFDSLVKFRINSFRGHLIQYVGLAIDEFKREEEHQEFVESLRKYVTRKESGMELIHVLQGETFSFFKENGKRLSRMELRNIMQKEPLFLVGLNMEEWNLSPLVAMAPKKIKIYGEDPSEPKTLTVINVFQEKVEFEPVDFFPFPQQLKKKP</sequence>
<dbReference type="InterPro" id="IPR014199">
    <property type="entry name" value="Spore_YtxC"/>
</dbReference>
<evidence type="ECO:0000313" key="1">
    <source>
        <dbReference type="EMBL" id="MFC2948618.1"/>
    </source>
</evidence>
<gene>
    <name evidence="1" type="primary">ytxC</name>
    <name evidence="1" type="ORF">ACFODW_09730</name>
</gene>
<evidence type="ECO:0000313" key="2">
    <source>
        <dbReference type="Proteomes" id="UP001595387"/>
    </source>
</evidence>
<keyword evidence="2" id="KW-1185">Reference proteome</keyword>
<dbReference type="RefSeq" id="WP_390305800.1">
    <property type="nucleotide sequence ID" value="NZ_JBHRRZ010000015.1"/>
</dbReference>